<feature type="compositionally biased region" description="Acidic residues" evidence="2">
    <location>
        <begin position="455"/>
        <end position="470"/>
    </location>
</feature>
<feature type="region of interest" description="Disordered" evidence="2">
    <location>
        <begin position="927"/>
        <end position="948"/>
    </location>
</feature>
<organism evidence="3 4">
    <name type="scientific">Triparma columacea</name>
    <dbReference type="NCBI Taxonomy" id="722753"/>
    <lineage>
        <taxon>Eukaryota</taxon>
        <taxon>Sar</taxon>
        <taxon>Stramenopiles</taxon>
        <taxon>Ochrophyta</taxon>
        <taxon>Bolidophyceae</taxon>
        <taxon>Parmales</taxon>
        <taxon>Triparmaceae</taxon>
        <taxon>Triparma</taxon>
    </lineage>
</organism>
<feature type="region of interest" description="Disordered" evidence="2">
    <location>
        <begin position="446"/>
        <end position="477"/>
    </location>
</feature>
<keyword evidence="4" id="KW-1185">Reference proteome</keyword>
<sequence length="1234" mass="142491">MKVTHHTVAHMDGPPLSPSKISPITFKTSSQRGTFHGTYNKNAARDQKVKDLLLEIEREAKIKMMKEQAKEGSKRDQAKKLGKARRQKRRREQNIEARDKEMSWQGNFGFGARLPDYNAEDDRYCPRALARKFNRTTSTVDRSTGQESSPTKLTRTVSLRGTLGGKKVKSMLLNTQPPKIMSSATMALSGIMTDARNNNSEFSKTAPLPPINNNLEDPATSPSPQPSPTAAAAPPSPGDPAPISFQSAHEDADSLEIVKLILTRSKLVAALKNVLEGSESELEVLRASGHEDKAKFPTRKFQEVANDLRVCTIKIVEMIQRWGEKQPDPETTYLFRNSDYLLSIYSELDFMSTNFRACKAFGFGKGVSVPSSHFNANPFLAPVPLRRAVVEDETEDAKANPTVVWSSEDDFHECKVRVVGEDVDILQIRDVSTFVISRVKDDVEREEEAKRMELTEEESEEADFGEEAEPAEAMSPTTAQSKLPFFTLCEFKYSTYLPQRNVLGGLDGLDDMELEQGTLRHGTADIFDNKRGRWNAKQRVPLSSERRGTYFGTVPPQIAKEPELQLRRIVETVPMLQFREKGTKAKVELEELIKYGKGEEKNISLLKDELVKIRDKVNKARNIYENILNSGRTEKARKFKVKWSFWYEEQEALAKEIKRRAAELFFKKDHLHRLVRIIDHAEERYEAERNKAVAEMKRKAAALERKKQRVVVVIQRWAKGVICRTKLWPILMEKIMAATKISNLQRAKVARARVQARRQEHKEQTEASVLMQGVIRRKQAKGRVNAVRLEKKKENASALILQQKARTRLAKQRVASKRQERKESQALIRIQTKARSGLAAKEAERRRKKKLQNAALLVIQCWSRILLAHKKVARRIEEIEEQERLAELKRREEERKRIEAEKKAEEERLEKERAEALRKIEEREKAEEEERLKKEAEDREREMKERAEEERVRVQKERDEWRRIKEAEAEEYRQLMLSASNEEAEKLKVEREQKEEEDKEREAKMLEAEEDAVFGEDESNFVNDDFSVAESIGSLEGSHLTEEEHLSVMYEWSSLVGKHDEDESHAAIKAVKKHRHREKAILHAHGEGQDGNYDALLLDAENHYVEDHLTEIATATASEDNIQHILDSAKTQEGKKAEAFKYLRHRGYQAKVQHSLVRRARTALTTQQRKKMVNLRESQRTEVAWLMHQPKRYESFVWLRELADKEEEKRIKEWEAVQKETQLEITQLVHRFMF</sequence>
<feature type="compositionally biased region" description="Basic residues" evidence="2">
    <location>
        <begin position="80"/>
        <end position="91"/>
    </location>
</feature>
<evidence type="ECO:0000256" key="1">
    <source>
        <dbReference type="SAM" id="Coils"/>
    </source>
</evidence>
<dbReference type="EMBL" id="BRYA01000201">
    <property type="protein sequence ID" value="GMI43859.1"/>
    <property type="molecule type" value="Genomic_DNA"/>
</dbReference>
<feature type="region of interest" description="Disordered" evidence="2">
    <location>
        <begin position="64"/>
        <end position="100"/>
    </location>
</feature>
<feature type="region of interest" description="Disordered" evidence="2">
    <location>
        <begin position="198"/>
        <end position="246"/>
    </location>
</feature>
<evidence type="ECO:0000256" key="2">
    <source>
        <dbReference type="SAM" id="MobiDB-lite"/>
    </source>
</evidence>
<feature type="region of interest" description="Disordered" evidence="2">
    <location>
        <begin position="1"/>
        <end position="42"/>
    </location>
</feature>
<protein>
    <submittedName>
        <fullName evidence="3">Uncharacterized protein</fullName>
    </submittedName>
</protein>
<evidence type="ECO:0000313" key="4">
    <source>
        <dbReference type="Proteomes" id="UP001165065"/>
    </source>
</evidence>
<name>A0A9W7GFE2_9STRA</name>
<feature type="compositionally biased region" description="Polar residues" evidence="2">
    <location>
        <begin position="136"/>
        <end position="159"/>
    </location>
</feature>
<evidence type="ECO:0000313" key="3">
    <source>
        <dbReference type="EMBL" id="GMI43859.1"/>
    </source>
</evidence>
<dbReference type="Proteomes" id="UP001165065">
    <property type="component" value="Unassembled WGS sequence"/>
</dbReference>
<comment type="caution">
    <text evidence="3">The sequence shown here is derived from an EMBL/GenBank/DDBJ whole genome shotgun (WGS) entry which is preliminary data.</text>
</comment>
<feature type="region of interest" description="Disordered" evidence="2">
    <location>
        <begin position="136"/>
        <end position="161"/>
    </location>
</feature>
<feature type="coiled-coil region" evidence="1">
    <location>
        <begin position="671"/>
        <end position="706"/>
    </location>
</feature>
<feature type="compositionally biased region" description="Basic and acidic residues" evidence="2">
    <location>
        <begin position="64"/>
        <end position="79"/>
    </location>
</feature>
<dbReference type="PROSITE" id="PS50096">
    <property type="entry name" value="IQ"/>
    <property type="match status" value="1"/>
</dbReference>
<feature type="compositionally biased region" description="Polar residues" evidence="2">
    <location>
        <begin position="19"/>
        <end position="41"/>
    </location>
</feature>
<feature type="coiled-coil region" evidence="1">
    <location>
        <begin position="744"/>
        <end position="806"/>
    </location>
</feature>
<proteinExistence type="predicted"/>
<dbReference type="AlphaFoldDB" id="A0A9W7GFE2"/>
<gene>
    <name evidence="3" type="ORF">TrCOL_g10006</name>
</gene>
<dbReference type="OrthoDB" id="207075at2759"/>
<accession>A0A9W7GFE2</accession>
<keyword evidence="1" id="KW-0175">Coiled coil</keyword>
<reference evidence="4" key="1">
    <citation type="journal article" date="2023" name="Commun. Biol.">
        <title>Genome analysis of Parmales, the sister group of diatoms, reveals the evolutionary specialization of diatoms from phago-mixotrophs to photoautotrophs.</title>
        <authorList>
            <person name="Ban H."/>
            <person name="Sato S."/>
            <person name="Yoshikawa S."/>
            <person name="Yamada K."/>
            <person name="Nakamura Y."/>
            <person name="Ichinomiya M."/>
            <person name="Sato N."/>
            <person name="Blanc-Mathieu R."/>
            <person name="Endo H."/>
            <person name="Kuwata A."/>
            <person name="Ogata H."/>
        </authorList>
    </citation>
    <scope>NUCLEOTIDE SEQUENCE [LARGE SCALE GENOMIC DNA]</scope>
</reference>